<reference evidence="2" key="1">
    <citation type="submission" date="2021-02" db="EMBL/GenBank/DDBJ databases">
        <authorList>
            <person name="Dougan E. K."/>
            <person name="Rhodes N."/>
            <person name="Thang M."/>
            <person name="Chan C."/>
        </authorList>
    </citation>
    <scope>NUCLEOTIDE SEQUENCE</scope>
</reference>
<feature type="region of interest" description="Disordered" evidence="1">
    <location>
        <begin position="1"/>
        <end position="31"/>
    </location>
</feature>
<feature type="non-terminal residue" evidence="2">
    <location>
        <position position="83"/>
    </location>
</feature>
<evidence type="ECO:0000313" key="3">
    <source>
        <dbReference type="Proteomes" id="UP000649617"/>
    </source>
</evidence>
<accession>A0A812J3J5</accession>
<protein>
    <submittedName>
        <fullName evidence="2">Uncharacterized protein</fullName>
    </submittedName>
</protein>
<gene>
    <name evidence="2" type="ORF">SPIL2461_LOCUS1396</name>
</gene>
<dbReference type="AlphaFoldDB" id="A0A812J3J5"/>
<sequence>ASKSLRPLSPEKKKPARSVMQRRYAAHSSRTRAGSPEVIDFDFATPGSSGSSAKSCRMLCVKFNEDLNSEVPLIAPKALNYRE</sequence>
<organism evidence="2 3">
    <name type="scientific">Symbiodinium pilosum</name>
    <name type="common">Dinoflagellate</name>
    <dbReference type="NCBI Taxonomy" id="2952"/>
    <lineage>
        <taxon>Eukaryota</taxon>
        <taxon>Sar</taxon>
        <taxon>Alveolata</taxon>
        <taxon>Dinophyceae</taxon>
        <taxon>Suessiales</taxon>
        <taxon>Symbiodiniaceae</taxon>
        <taxon>Symbiodinium</taxon>
    </lineage>
</organism>
<proteinExistence type="predicted"/>
<keyword evidence="3" id="KW-1185">Reference proteome</keyword>
<evidence type="ECO:0000313" key="2">
    <source>
        <dbReference type="EMBL" id="CAE7188827.1"/>
    </source>
</evidence>
<feature type="non-terminal residue" evidence="2">
    <location>
        <position position="1"/>
    </location>
</feature>
<comment type="caution">
    <text evidence="2">The sequence shown here is derived from an EMBL/GenBank/DDBJ whole genome shotgun (WGS) entry which is preliminary data.</text>
</comment>
<dbReference type="OrthoDB" id="448461at2759"/>
<name>A0A812J3J5_SYMPI</name>
<evidence type="ECO:0000256" key="1">
    <source>
        <dbReference type="SAM" id="MobiDB-lite"/>
    </source>
</evidence>
<dbReference type="Proteomes" id="UP000649617">
    <property type="component" value="Unassembled WGS sequence"/>
</dbReference>
<dbReference type="EMBL" id="CAJNIZ010001337">
    <property type="protein sequence ID" value="CAE7188827.1"/>
    <property type="molecule type" value="Genomic_DNA"/>
</dbReference>